<comment type="cofactor">
    <cofactor evidence="1">
        <name>a divalent metal cation</name>
        <dbReference type="ChEBI" id="CHEBI:60240"/>
    </cofactor>
</comment>
<dbReference type="GO" id="GO:0004518">
    <property type="term" value="F:nuclease activity"/>
    <property type="evidence" value="ECO:0007669"/>
    <property type="project" value="UniProtKB-KW"/>
</dbReference>
<keyword evidence="7" id="KW-0539">Nucleus</keyword>
<evidence type="ECO:0000256" key="6">
    <source>
        <dbReference type="ARBA" id="ARBA00022801"/>
    </source>
</evidence>
<dbReference type="AlphaFoldDB" id="A0A154P7P0"/>
<feature type="domain" description="DDE Tnp4" evidence="8">
    <location>
        <begin position="128"/>
        <end position="286"/>
    </location>
</feature>
<evidence type="ECO:0000259" key="8">
    <source>
        <dbReference type="Pfam" id="PF13359"/>
    </source>
</evidence>
<keyword evidence="4" id="KW-0540">Nuclease</keyword>
<evidence type="ECO:0000256" key="2">
    <source>
        <dbReference type="ARBA" id="ARBA00004123"/>
    </source>
</evidence>
<keyword evidence="5" id="KW-0479">Metal-binding</keyword>
<keyword evidence="10" id="KW-1185">Reference proteome</keyword>
<dbReference type="InterPro" id="IPR027806">
    <property type="entry name" value="HARBI1_dom"/>
</dbReference>
<protein>
    <submittedName>
        <fullName evidence="9">Putative nuclease HARBI1</fullName>
    </submittedName>
</protein>
<evidence type="ECO:0000313" key="9">
    <source>
        <dbReference type="EMBL" id="KZC07945.1"/>
    </source>
</evidence>
<evidence type="ECO:0000256" key="3">
    <source>
        <dbReference type="ARBA" id="ARBA00006958"/>
    </source>
</evidence>
<keyword evidence="6" id="KW-0378">Hydrolase</keyword>
<evidence type="ECO:0000313" key="10">
    <source>
        <dbReference type="Proteomes" id="UP000076502"/>
    </source>
</evidence>
<dbReference type="Proteomes" id="UP000076502">
    <property type="component" value="Unassembled WGS sequence"/>
</dbReference>
<evidence type="ECO:0000256" key="1">
    <source>
        <dbReference type="ARBA" id="ARBA00001968"/>
    </source>
</evidence>
<name>A0A154P7P0_DUFNO</name>
<comment type="similarity">
    <text evidence="3">Belongs to the HARBI1 family.</text>
</comment>
<accession>A0A154P7P0</accession>
<dbReference type="OrthoDB" id="7615898at2759"/>
<dbReference type="InterPro" id="IPR045249">
    <property type="entry name" value="HARBI1-like"/>
</dbReference>
<dbReference type="PANTHER" id="PTHR22930">
    <property type="match status" value="1"/>
</dbReference>
<dbReference type="EMBL" id="KQ434837">
    <property type="protein sequence ID" value="KZC07945.1"/>
    <property type="molecule type" value="Genomic_DNA"/>
</dbReference>
<sequence length="358" mass="41132">FIRLIRPEDPRSFTNYVRMEESDLNDLLLLIAPLIQKKDTIMREAISPRDRLSVTLRYLATGNTFQDLSFSTRIAPNTVSQIVDTTIQAIIEILEHKVMVFPSIPEHWKLIANKFQLTWQFSHCIGSIDSKHIVFRPPRKEGSYFRNYKGIKSIALFALVDADYKFIFTDIGRNGRMHDSSVLRESVLGAKLFTNSLNLPPPSMIAGFYYDMPYVIIGDDAFPLKENLMKPYPDRGIFNYRLSRARRTAENAFGILANRFRVLLNPIPLSVQKVEAITYACVLLHNYLLSRNCEWYIPSQCRGINPDVLDSGLPAVGPYRRSNRTTRAANTLRDNFTEYFNTAGIVPWQYDAISRGNY</sequence>
<dbReference type="Pfam" id="PF13359">
    <property type="entry name" value="DDE_Tnp_4"/>
    <property type="match status" value="1"/>
</dbReference>
<reference evidence="9 10" key="1">
    <citation type="submission" date="2015-07" db="EMBL/GenBank/DDBJ databases">
        <title>The genome of Dufourea novaeangliae.</title>
        <authorList>
            <person name="Pan H."/>
            <person name="Kapheim K."/>
        </authorList>
    </citation>
    <scope>NUCLEOTIDE SEQUENCE [LARGE SCALE GENOMIC DNA]</scope>
    <source>
        <strain evidence="9">0120121106</strain>
        <tissue evidence="9">Whole body</tissue>
    </source>
</reference>
<organism evidence="9 10">
    <name type="scientific">Dufourea novaeangliae</name>
    <name type="common">Sweat bee</name>
    <dbReference type="NCBI Taxonomy" id="178035"/>
    <lineage>
        <taxon>Eukaryota</taxon>
        <taxon>Metazoa</taxon>
        <taxon>Ecdysozoa</taxon>
        <taxon>Arthropoda</taxon>
        <taxon>Hexapoda</taxon>
        <taxon>Insecta</taxon>
        <taxon>Pterygota</taxon>
        <taxon>Neoptera</taxon>
        <taxon>Endopterygota</taxon>
        <taxon>Hymenoptera</taxon>
        <taxon>Apocrita</taxon>
        <taxon>Aculeata</taxon>
        <taxon>Apoidea</taxon>
        <taxon>Anthophila</taxon>
        <taxon>Halictidae</taxon>
        <taxon>Rophitinae</taxon>
        <taxon>Dufourea</taxon>
    </lineage>
</organism>
<dbReference type="GO" id="GO:0046872">
    <property type="term" value="F:metal ion binding"/>
    <property type="evidence" value="ECO:0007669"/>
    <property type="project" value="UniProtKB-KW"/>
</dbReference>
<gene>
    <name evidence="9" type="ORF">WN55_09456</name>
</gene>
<proteinExistence type="inferred from homology"/>
<evidence type="ECO:0000256" key="4">
    <source>
        <dbReference type="ARBA" id="ARBA00022722"/>
    </source>
</evidence>
<dbReference type="GO" id="GO:0005634">
    <property type="term" value="C:nucleus"/>
    <property type="evidence" value="ECO:0007669"/>
    <property type="project" value="UniProtKB-SubCell"/>
</dbReference>
<dbReference type="PANTHER" id="PTHR22930:SF269">
    <property type="entry name" value="NUCLEASE HARBI1-LIKE PROTEIN"/>
    <property type="match status" value="1"/>
</dbReference>
<dbReference type="GO" id="GO:0016787">
    <property type="term" value="F:hydrolase activity"/>
    <property type="evidence" value="ECO:0007669"/>
    <property type="project" value="UniProtKB-KW"/>
</dbReference>
<evidence type="ECO:0000256" key="7">
    <source>
        <dbReference type="ARBA" id="ARBA00023242"/>
    </source>
</evidence>
<feature type="non-terminal residue" evidence="9">
    <location>
        <position position="1"/>
    </location>
</feature>
<evidence type="ECO:0000256" key="5">
    <source>
        <dbReference type="ARBA" id="ARBA00022723"/>
    </source>
</evidence>
<comment type="subcellular location">
    <subcellularLocation>
        <location evidence="2">Nucleus</location>
    </subcellularLocation>
</comment>
<dbReference type="STRING" id="178035.A0A154P7P0"/>